<reference evidence="1" key="1">
    <citation type="submission" date="2017-09" db="EMBL/GenBank/DDBJ databases">
        <title>Polyketide synthases of a Diaporthe helianthi virulent isolate.</title>
        <authorList>
            <person name="Baroncelli R."/>
        </authorList>
    </citation>
    <scope>NUCLEOTIDE SEQUENCE [LARGE SCALE GENOMIC DNA]</scope>
    <source>
        <strain evidence="1">7/96</strain>
    </source>
</reference>
<dbReference type="InParanoid" id="A0A2P5IAD3"/>
<gene>
    <name evidence="1" type="ORF">DHEL01_v202174</name>
</gene>
<protein>
    <submittedName>
        <fullName evidence="1">Uncharacterized protein</fullName>
    </submittedName>
</protein>
<dbReference type="OrthoDB" id="5244495at2759"/>
<evidence type="ECO:0000313" key="1">
    <source>
        <dbReference type="EMBL" id="POS79416.1"/>
    </source>
</evidence>
<sequence>MGGKVWSDVEEEIFWTVLARRAPPGFHKESKAKKKSHHELAKSWAPLIDVMKSLMLEKNPGMTEDDLPRSYSAISIYEHWFQNLVQGKLSPHAGRHVRAHQEWLKEVAEEPESGQLLSSVMVTVEAIEVEFELAMLAQGRAPAMSFENSQGRVHESVQEWQHQVHLSQPNQQWFAHPDMPFR</sequence>
<evidence type="ECO:0000313" key="2">
    <source>
        <dbReference type="Proteomes" id="UP000094444"/>
    </source>
</evidence>
<dbReference type="EMBL" id="MAVT02000115">
    <property type="protein sequence ID" value="POS79416.1"/>
    <property type="molecule type" value="Genomic_DNA"/>
</dbReference>
<dbReference type="STRING" id="158607.A0A2P5IAD3"/>
<organism evidence="1 2">
    <name type="scientific">Diaporthe helianthi</name>
    <dbReference type="NCBI Taxonomy" id="158607"/>
    <lineage>
        <taxon>Eukaryota</taxon>
        <taxon>Fungi</taxon>
        <taxon>Dikarya</taxon>
        <taxon>Ascomycota</taxon>
        <taxon>Pezizomycotina</taxon>
        <taxon>Sordariomycetes</taxon>
        <taxon>Sordariomycetidae</taxon>
        <taxon>Diaporthales</taxon>
        <taxon>Diaporthaceae</taxon>
        <taxon>Diaporthe</taxon>
    </lineage>
</organism>
<accession>A0A2P5IAD3</accession>
<dbReference type="AlphaFoldDB" id="A0A2P5IAD3"/>
<keyword evidence="2" id="KW-1185">Reference proteome</keyword>
<name>A0A2P5IAD3_DIAHE</name>
<comment type="caution">
    <text evidence="1">The sequence shown here is derived from an EMBL/GenBank/DDBJ whole genome shotgun (WGS) entry which is preliminary data.</text>
</comment>
<proteinExistence type="predicted"/>
<dbReference type="Proteomes" id="UP000094444">
    <property type="component" value="Unassembled WGS sequence"/>
</dbReference>